<dbReference type="InterPro" id="IPR011247">
    <property type="entry name" value="Chemotax_prot-Glu_Me-esterase"/>
</dbReference>
<evidence type="ECO:0000259" key="5">
    <source>
        <dbReference type="PROSITE" id="PS50122"/>
    </source>
</evidence>
<dbReference type="InterPro" id="IPR035909">
    <property type="entry name" value="CheB_C"/>
</dbReference>
<feature type="active site" evidence="4">
    <location>
        <position position="39"/>
    </location>
</feature>
<evidence type="ECO:0000256" key="3">
    <source>
        <dbReference type="ARBA" id="ARBA00048267"/>
    </source>
</evidence>
<sequence>MTGPLVIVIGASAGGIQALTDLVARLPAHLPATLLIVVHIPPDMKSHLHTVLQRASLLPVSPASTGEPLRPGHIYCAVADHHLLVEGDRLAVTRGPKENRFRPSIDALFRSAAYSHTTRVAGVVLSGMLDDGTSGLWTIKRLGGLALVQDPQEAEYDSMPLSALSQVEVDDSLSVPALAQRLIAWTQLQRAPEETEVRLTEEERARLETETGIAKDGRGLQRQVLSLGTPSQYACPECHGVLLQLQEGGRTRYRCHVGHAYSASALLAQVSETVQLTLGQARRAMEEAALLSNRLGDEHLARGDARAARTFHEQAQVALTRSLQLLALLDDTSGRSDVEVE</sequence>
<dbReference type="InterPro" id="IPR000673">
    <property type="entry name" value="Sig_transdc_resp-reg_Me-estase"/>
</dbReference>
<proteinExistence type="predicted"/>
<keyword evidence="1 4" id="KW-0378">Hydrolase</keyword>
<evidence type="ECO:0000313" key="6">
    <source>
        <dbReference type="EMBL" id="XBV83771.1"/>
    </source>
</evidence>
<dbReference type="RefSeq" id="WP_350241512.1">
    <property type="nucleotide sequence ID" value="NZ_CP158297.1"/>
</dbReference>
<name>A0AAU7U620_9DEIO</name>
<dbReference type="GO" id="GO:0006935">
    <property type="term" value="P:chemotaxis"/>
    <property type="evidence" value="ECO:0007669"/>
    <property type="project" value="UniProtKB-UniRule"/>
</dbReference>
<organism evidence="6">
    <name type="scientific">Deinococcus sonorensis KR-87</name>
    <dbReference type="NCBI Taxonomy" id="694439"/>
    <lineage>
        <taxon>Bacteria</taxon>
        <taxon>Thermotogati</taxon>
        <taxon>Deinococcota</taxon>
        <taxon>Deinococci</taxon>
        <taxon>Deinococcales</taxon>
        <taxon>Deinococcaceae</taxon>
        <taxon>Deinococcus</taxon>
    </lineage>
</organism>
<dbReference type="GO" id="GO:0005737">
    <property type="term" value="C:cytoplasm"/>
    <property type="evidence" value="ECO:0007669"/>
    <property type="project" value="InterPro"/>
</dbReference>
<dbReference type="KEGG" id="dsc:ABOD76_01600"/>
<accession>A0AAU7U620</accession>
<feature type="active site" evidence="4">
    <location>
        <position position="12"/>
    </location>
</feature>
<evidence type="ECO:0000256" key="1">
    <source>
        <dbReference type="ARBA" id="ARBA00022801"/>
    </source>
</evidence>
<dbReference type="EMBL" id="CP158297">
    <property type="protein sequence ID" value="XBV83771.1"/>
    <property type="molecule type" value="Genomic_DNA"/>
</dbReference>
<dbReference type="PANTHER" id="PTHR42872">
    <property type="entry name" value="PROTEIN-GLUTAMATE METHYLESTERASE/PROTEIN-GLUTAMINE GLUTAMINASE"/>
    <property type="match status" value="1"/>
</dbReference>
<dbReference type="PROSITE" id="PS50122">
    <property type="entry name" value="CHEB"/>
    <property type="match status" value="1"/>
</dbReference>
<keyword evidence="4" id="KW-0145">Chemotaxis</keyword>
<reference evidence="6" key="1">
    <citation type="submission" date="2024-06" db="EMBL/GenBank/DDBJ databases">
        <title>Draft Genome Sequence of Deinococcus sonorensis Type Strain KR-87, a Biofilm Producing Representative of the Genus Deinococcus.</title>
        <authorList>
            <person name="Boren L.S."/>
            <person name="Grosso R.A."/>
            <person name="Hugenberg-Cox A.N."/>
            <person name="Hill J.T.E."/>
            <person name="Albert C.M."/>
            <person name="Tuohy J.M."/>
        </authorList>
    </citation>
    <scope>NUCLEOTIDE SEQUENCE</scope>
    <source>
        <strain evidence="6">KR-87</strain>
        <plasmid evidence="6">pDson01</plasmid>
    </source>
</reference>
<dbReference type="EC" id="3.1.1.61" evidence="2"/>
<dbReference type="CDD" id="cd16433">
    <property type="entry name" value="CheB"/>
    <property type="match status" value="1"/>
</dbReference>
<protein>
    <recommendedName>
        <fullName evidence="2">protein-glutamate methylesterase</fullName>
        <ecNumber evidence="2">3.1.1.61</ecNumber>
    </recommendedName>
</protein>
<dbReference type="Pfam" id="PF01339">
    <property type="entry name" value="CheB_methylest"/>
    <property type="match status" value="1"/>
</dbReference>
<feature type="active site" evidence="4">
    <location>
        <position position="131"/>
    </location>
</feature>
<evidence type="ECO:0000256" key="2">
    <source>
        <dbReference type="ARBA" id="ARBA00039140"/>
    </source>
</evidence>
<gene>
    <name evidence="6" type="ORF">ABOD76_01600</name>
</gene>
<dbReference type="PIRSF" id="PIRSF036461">
    <property type="entry name" value="Chmtx_methlestr"/>
    <property type="match status" value="1"/>
</dbReference>
<dbReference type="GO" id="GO:0000156">
    <property type="term" value="F:phosphorelay response regulator activity"/>
    <property type="evidence" value="ECO:0007669"/>
    <property type="project" value="InterPro"/>
</dbReference>
<dbReference type="PANTHER" id="PTHR42872:SF6">
    <property type="entry name" value="PROTEIN-GLUTAMATE METHYLESTERASE_PROTEIN-GLUTAMINE GLUTAMINASE"/>
    <property type="match status" value="1"/>
</dbReference>
<feature type="domain" description="CheB-type methylesterase" evidence="5">
    <location>
        <begin position="1"/>
        <end position="189"/>
    </location>
</feature>
<geneLocation type="plasmid" evidence="6">
    <name>pDson01</name>
</geneLocation>
<dbReference type="AlphaFoldDB" id="A0AAU7U620"/>
<dbReference type="SUPFAM" id="SSF52738">
    <property type="entry name" value="Methylesterase CheB, C-terminal domain"/>
    <property type="match status" value="1"/>
</dbReference>
<dbReference type="GO" id="GO:0008984">
    <property type="term" value="F:protein-glutamate methylesterase activity"/>
    <property type="evidence" value="ECO:0007669"/>
    <property type="project" value="UniProtKB-EC"/>
</dbReference>
<comment type="catalytic activity">
    <reaction evidence="3">
        <text>[protein]-L-glutamate 5-O-methyl ester + H2O = L-glutamyl-[protein] + methanol + H(+)</text>
        <dbReference type="Rhea" id="RHEA:23236"/>
        <dbReference type="Rhea" id="RHEA-COMP:10208"/>
        <dbReference type="Rhea" id="RHEA-COMP:10311"/>
        <dbReference type="ChEBI" id="CHEBI:15377"/>
        <dbReference type="ChEBI" id="CHEBI:15378"/>
        <dbReference type="ChEBI" id="CHEBI:17790"/>
        <dbReference type="ChEBI" id="CHEBI:29973"/>
        <dbReference type="ChEBI" id="CHEBI:82795"/>
        <dbReference type="EC" id="3.1.1.61"/>
    </reaction>
</comment>
<dbReference type="Gene3D" id="3.40.50.180">
    <property type="entry name" value="Methylesterase CheB, C-terminal domain"/>
    <property type="match status" value="1"/>
</dbReference>
<keyword evidence="6" id="KW-0614">Plasmid</keyword>
<evidence type="ECO:0000256" key="4">
    <source>
        <dbReference type="PROSITE-ProRule" id="PRU00050"/>
    </source>
</evidence>